<organism evidence="1 2">
    <name type="scientific">Zymoseptoria tritici (strain ST99CH_3D7)</name>
    <dbReference type="NCBI Taxonomy" id="1276538"/>
    <lineage>
        <taxon>Eukaryota</taxon>
        <taxon>Fungi</taxon>
        <taxon>Dikarya</taxon>
        <taxon>Ascomycota</taxon>
        <taxon>Pezizomycotina</taxon>
        <taxon>Dothideomycetes</taxon>
        <taxon>Dothideomycetidae</taxon>
        <taxon>Mycosphaerellales</taxon>
        <taxon>Mycosphaerellaceae</taxon>
        <taxon>Zymoseptoria</taxon>
    </lineage>
</organism>
<gene>
    <name evidence="1" type="ORF">ZT3D7_G8082</name>
</gene>
<protein>
    <submittedName>
        <fullName evidence="1">Uncharacterized protein</fullName>
    </submittedName>
</protein>
<dbReference type="Proteomes" id="UP000215127">
    <property type="component" value="Chromosome 7"/>
</dbReference>
<proteinExistence type="predicted"/>
<keyword evidence="2" id="KW-1185">Reference proteome</keyword>
<name>A0A1X7RZX2_ZYMT9</name>
<evidence type="ECO:0000313" key="1">
    <source>
        <dbReference type="EMBL" id="SMQ52929.1"/>
    </source>
</evidence>
<evidence type="ECO:0000313" key="2">
    <source>
        <dbReference type="Proteomes" id="UP000215127"/>
    </source>
</evidence>
<reference evidence="1 2" key="1">
    <citation type="submission" date="2016-06" db="EMBL/GenBank/DDBJ databases">
        <authorList>
            <person name="Kjaerup R.B."/>
            <person name="Dalgaard T.S."/>
            <person name="Juul-Madsen H.R."/>
        </authorList>
    </citation>
    <scope>NUCLEOTIDE SEQUENCE [LARGE SCALE GENOMIC DNA]</scope>
</reference>
<sequence length="265" mass="30113">MILTPPPCPLFDRLPAELTEKIFNLIPISDLHLELTHGEKWMRNPLTGSPAIAVNSRDWKVLLSSLRVSKTFCRFMKAAILHQQVNSNSAAVVILPSYTRILRQISEFVAPGTLTVPREFLVNFKKLETCVTFFLLPPIRGCRPDPNPRKKFPFHVRIPISGQGQLILPADPSTTAVAAPDIRVEAPTSRDVEVPTHDCHEWDIEGYHQALDTLNKSEIRMHMLPASQLFVKAKRAPMAWLNLRSTVERVVRDARLPEEWTFEDE</sequence>
<dbReference type="AlphaFoldDB" id="A0A1X7RZX2"/>
<dbReference type="EMBL" id="LT853698">
    <property type="protein sequence ID" value="SMQ52929.1"/>
    <property type="molecule type" value="Genomic_DNA"/>
</dbReference>
<accession>A0A1X7RZX2</accession>